<dbReference type="InterPro" id="IPR036179">
    <property type="entry name" value="Ig-like_dom_sf"/>
</dbReference>
<dbReference type="InterPro" id="IPR013783">
    <property type="entry name" value="Ig-like_fold"/>
</dbReference>
<dbReference type="PANTHER" id="PTHR11738:SF186">
    <property type="entry name" value="OSTEOCLAST-ASSOCIATED IMMUNOGLOBULIN-LIKE RECEPTOR"/>
    <property type="match status" value="1"/>
</dbReference>
<dbReference type="InterPro" id="IPR050412">
    <property type="entry name" value="Ig-like_Receptors_ImmuneReg"/>
</dbReference>
<dbReference type="Ensembl" id="ENSCPBT00000002412.1">
    <property type="protein sequence ID" value="ENSCPBP00000001966.1"/>
    <property type="gene ID" value="ENSCPBG00000001595.1"/>
</dbReference>
<reference evidence="4" key="2">
    <citation type="submission" date="2025-09" db="UniProtKB">
        <authorList>
            <consortium name="Ensembl"/>
        </authorList>
    </citation>
    <scope>IDENTIFICATION</scope>
</reference>
<dbReference type="AlphaFoldDB" id="A0A8C3F5D9"/>
<evidence type="ECO:0008006" key="6">
    <source>
        <dbReference type="Google" id="ProtNLM"/>
    </source>
</evidence>
<evidence type="ECO:0000256" key="3">
    <source>
        <dbReference type="ARBA" id="ARBA00023319"/>
    </source>
</evidence>
<evidence type="ECO:0000313" key="5">
    <source>
        <dbReference type="Proteomes" id="UP000694380"/>
    </source>
</evidence>
<dbReference type="Proteomes" id="UP000694380">
    <property type="component" value="Unplaced"/>
</dbReference>
<name>A0A8C3F5D9_CHRPI</name>
<proteinExistence type="predicted"/>
<accession>A0A8C3F5D9</accession>
<dbReference type="GO" id="GO:0002764">
    <property type="term" value="P:immune response-regulating signaling pathway"/>
    <property type="evidence" value="ECO:0007669"/>
    <property type="project" value="TreeGrafter"/>
</dbReference>
<evidence type="ECO:0000256" key="2">
    <source>
        <dbReference type="ARBA" id="ARBA00023157"/>
    </source>
</evidence>
<keyword evidence="3" id="KW-0393">Immunoglobulin domain</keyword>
<sequence length="312" mass="33778">GHWICPFCLLCADPNLPRPSISLSPTWVTAPGTDVTIRCQGQRRDMRFFLHKAADLNPQQHMDPAGTRAEFRIPTMSWQHGGNYSCSYRPRSEPFISSEPSDTVELVVTGEGLSLASPLPAPPSEGRHPDGMLRARVPVLRVPLPLSVVMRTRVGVLGLLPSSSPGGQRLGPPLGWGPWARTLVLFPQRELTQPSLERRRLPPAWAARGQVLGLGGNLLSHRLWGSFPCGCPGGGTEAVLRGSDCPPPPTDLGGERSLLLRHKPAANGAAGRISGHGWVGGGLSSLRSSQEQPAWEAGYQARWARWPEPVWP</sequence>
<keyword evidence="1" id="KW-0732">Signal</keyword>
<dbReference type="FunFam" id="2.60.40.10:FF:000049">
    <property type="entry name" value="Leukocyte immunoglobulin-like receptor subfamily B member 1"/>
    <property type="match status" value="1"/>
</dbReference>
<keyword evidence="2" id="KW-1015">Disulfide bond</keyword>
<keyword evidence="5" id="KW-1185">Reference proteome</keyword>
<organism evidence="4 5">
    <name type="scientific">Chrysemys picta bellii</name>
    <name type="common">Western painted turtle</name>
    <name type="synonym">Emys bellii</name>
    <dbReference type="NCBI Taxonomy" id="8478"/>
    <lineage>
        <taxon>Eukaryota</taxon>
        <taxon>Metazoa</taxon>
        <taxon>Chordata</taxon>
        <taxon>Craniata</taxon>
        <taxon>Vertebrata</taxon>
        <taxon>Euteleostomi</taxon>
        <taxon>Archelosauria</taxon>
        <taxon>Testudinata</taxon>
        <taxon>Testudines</taxon>
        <taxon>Cryptodira</taxon>
        <taxon>Durocryptodira</taxon>
        <taxon>Testudinoidea</taxon>
        <taxon>Emydidae</taxon>
        <taxon>Chrysemys</taxon>
    </lineage>
</organism>
<dbReference type="PANTHER" id="PTHR11738">
    <property type="entry name" value="MHC CLASS I NK CELL RECEPTOR"/>
    <property type="match status" value="1"/>
</dbReference>
<reference evidence="4" key="1">
    <citation type="submission" date="2025-08" db="UniProtKB">
        <authorList>
            <consortium name="Ensembl"/>
        </authorList>
    </citation>
    <scope>IDENTIFICATION</scope>
</reference>
<evidence type="ECO:0000256" key="1">
    <source>
        <dbReference type="ARBA" id="ARBA00022729"/>
    </source>
</evidence>
<dbReference type="Gene3D" id="2.60.40.10">
    <property type="entry name" value="Immunoglobulins"/>
    <property type="match status" value="1"/>
</dbReference>
<dbReference type="GeneTree" id="ENSGT01150000286974"/>
<dbReference type="SUPFAM" id="SSF48726">
    <property type="entry name" value="Immunoglobulin"/>
    <property type="match status" value="1"/>
</dbReference>
<protein>
    <recommendedName>
        <fullName evidence="6">Ig-like domain-containing protein</fullName>
    </recommendedName>
</protein>
<evidence type="ECO:0000313" key="4">
    <source>
        <dbReference type="Ensembl" id="ENSCPBP00000001966.1"/>
    </source>
</evidence>